<accession>A0ABQ9F1T0</accession>
<sequence>MRNFCYNPYYVNCQFEFQIPGRTKENIKLAKSPNEKNRANEIIPFLYSTWCGLRRRVRTPGTIIITIAIITIINEISFETLQYLCQRHELPIVTISVTMSKRAREYYFTTCIRKRQTEEEAKRENEMENAKLLLDEIMSGEKLPMSPSSASDNTRGGGDQDKLSIHSEKNENNKSHLSVTKNLPSFSLPGSPFVRRNSRNRKSKDIPVHPERQPLVPPHYLDNLNLPFADDSNAVTPCSDDLCNLPAYKHFLNNARRSSFASRRSFCDARSRRNSIASLISRASRSGRRQAHHSPLEKPSKLENPWNWNKAKGDHHLPEVVVDKSKSVDNDTNSISDGEKYKKNYDNSLQCGTPSATGVDRKEIMRASDFHPKVLVATPKIRTKLLKNNPGTSAIHLISHDKIK</sequence>
<organism evidence="2 3">
    <name type="scientific">Tegillarca granosa</name>
    <name type="common">Malaysian cockle</name>
    <name type="synonym">Anadara granosa</name>
    <dbReference type="NCBI Taxonomy" id="220873"/>
    <lineage>
        <taxon>Eukaryota</taxon>
        <taxon>Metazoa</taxon>
        <taxon>Spiralia</taxon>
        <taxon>Lophotrochozoa</taxon>
        <taxon>Mollusca</taxon>
        <taxon>Bivalvia</taxon>
        <taxon>Autobranchia</taxon>
        <taxon>Pteriomorphia</taxon>
        <taxon>Arcoida</taxon>
        <taxon>Arcoidea</taxon>
        <taxon>Arcidae</taxon>
        <taxon>Tegillarca</taxon>
    </lineage>
</organism>
<keyword evidence="3" id="KW-1185">Reference proteome</keyword>
<gene>
    <name evidence="2" type="ORF">KUTeg_014429</name>
</gene>
<feature type="region of interest" description="Disordered" evidence="1">
    <location>
        <begin position="143"/>
        <end position="218"/>
    </location>
</feature>
<proteinExistence type="predicted"/>
<feature type="compositionally biased region" description="Polar residues" evidence="1">
    <location>
        <begin position="175"/>
        <end position="185"/>
    </location>
</feature>
<dbReference type="EMBL" id="JARBDR010000657">
    <property type="protein sequence ID" value="KAJ8309555.1"/>
    <property type="molecule type" value="Genomic_DNA"/>
</dbReference>
<comment type="caution">
    <text evidence="2">The sequence shown here is derived from an EMBL/GenBank/DDBJ whole genome shotgun (WGS) entry which is preliminary data.</text>
</comment>
<evidence type="ECO:0000256" key="1">
    <source>
        <dbReference type="SAM" id="MobiDB-lite"/>
    </source>
</evidence>
<name>A0ABQ9F1T0_TEGGR</name>
<feature type="region of interest" description="Disordered" evidence="1">
    <location>
        <begin position="280"/>
        <end position="311"/>
    </location>
</feature>
<evidence type="ECO:0000313" key="3">
    <source>
        <dbReference type="Proteomes" id="UP001217089"/>
    </source>
</evidence>
<evidence type="ECO:0000313" key="2">
    <source>
        <dbReference type="EMBL" id="KAJ8309555.1"/>
    </source>
</evidence>
<dbReference type="Proteomes" id="UP001217089">
    <property type="component" value="Unassembled WGS sequence"/>
</dbReference>
<protein>
    <submittedName>
        <fullName evidence="2">Uncharacterized protein</fullName>
    </submittedName>
</protein>
<feature type="compositionally biased region" description="Basic and acidic residues" evidence="1">
    <location>
        <begin position="203"/>
        <end position="212"/>
    </location>
</feature>
<reference evidence="2 3" key="1">
    <citation type="submission" date="2022-12" db="EMBL/GenBank/DDBJ databases">
        <title>Chromosome-level genome of Tegillarca granosa.</title>
        <authorList>
            <person name="Kim J."/>
        </authorList>
    </citation>
    <scope>NUCLEOTIDE SEQUENCE [LARGE SCALE GENOMIC DNA]</scope>
    <source>
        <strain evidence="2">Teg-2019</strain>
        <tissue evidence="2">Adductor muscle</tissue>
    </source>
</reference>
<feature type="compositionally biased region" description="Basic and acidic residues" evidence="1">
    <location>
        <begin position="158"/>
        <end position="174"/>
    </location>
</feature>